<dbReference type="AlphaFoldDB" id="A0A1C6T8G5"/>
<name>A0A1C6T8G5_9ACTN</name>
<evidence type="ECO:0000313" key="1">
    <source>
        <dbReference type="EMBL" id="SCL37862.1"/>
    </source>
</evidence>
<accession>A0A1C6T8G5</accession>
<dbReference type="Proteomes" id="UP000199413">
    <property type="component" value="Unassembled WGS sequence"/>
</dbReference>
<proteinExistence type="predicted"/>
<protein>
    <submittedName>
        <fullName evidence="1">Uncharacterized protein</fullName>
    </submittedName>
</protein>
<organism evidence="1 2">
    <name type="scientific">Micromonospora rhizosphaerae</name>
    <dbReference type="NCBI Taxonomy" id="568872"/>
    <lineage>
        <taxon>Bacteria</taxon>
        <taxon>Bacillati</taxon>
        <taxon>Actinomycetota</taxon>
        <taxon>Actinomycetes</taxon>
        <taxon>Micromonosporales</taxon>
        <taxon>Micromonosporaceae</taxon>
        <taxon>Micromonospora</taxon>
    </lineage>
</organism>
<dbReference type="EMBL" id="FMHV01000002">
    <property type="protein sequence ID" value="SCL37862.1"/>
    <property type="molecule type" value="Genomic_DNA"/>
</dbReference>
<evidence type="ECO:0000313" key="2">
    <source>
        <dbReference type="Proteomes" id="UP000199413"/>
    </source>
</evidence>
<keyword evidence="2" id="KW-1185">Reference proteome</keyword>
<gene>
    <name evidence="1" type="ORF">GA0070624_6016</name>
</gene>
<sequence>MHPVIDQPMDAVEEVLGELPMPCFVTAEDVQLAVRAVVDELVARGDRHVRVPDRSR</sequence>
<reference evidence="2" key="1">
    <citation type="submission" date="2016-06" db="EMBL/GenBank/DDBJ databases">
        <authorList>
            <person name="Varghese N."/>
            <person name="Submissions Spin"/>
        </authorList>
    </citation>
    <scope>NUCLEOTIDE SEQUENCE [LARGE SCALE GENOMIC DNA]</scope>
    <source>
        <strain evidence="2">DSM 45431</strain>
    </source>
</reference>